<keyword evidence="4 12" id="KW-0349">Heme</keyword>
<gene>
    <name evidence="15" type="primary">LOC114648037</name>
</gene>
<dbReference type="InterPro" id="IPR002401">
    <property type="entry name" value="Cyt_P450_E_grp-I"/>
</dbReference>
<dbReference type="GO" id="GO:0006805">
    <property type="term" value="P:xenobiotic metabolic process"/>
    <property type="evidence" value="ECO:0007669"/>
    <property type="project" value="TreeGrafter"/>
</dbReference>
<keyword evidence="16" id="KW-1185">Reference proteome</keyword>
<proteinExistence type="inferred from homology"/>
<dbReference type="FunFam" id="1.10.630.10:FF:000010">
    <property type="entry name" value="cytochrome P450 2W1 isoform X2"/>
    <property type="match status" value="1"/>
</dbReference>
<evidence type="ECO:0000256" key="14">
    <source>
        <dbReference type="SAM" id="Phobius"/>
    </source>
</evidence>
<reference evidence="15" key="2">
    <citation type="submission" date="2025-05" db="UniProtKB">
        <authorList>
            <consortium name="Ensembl"/>
        </authorList>
    </citation>
    <scope>IDENTIFICATION</scope>
</reference>
<feature type="transmembrane region" description="Helical" evidence="14">
    <location>
        <begin position="24"/>
        <end position="41"/>
    </location>
</feature>
<evidence type="ECO:0000256" key="2">
    <source>
        <dbReference type="ARBA" id="ARBA00004524"/>
    </source>
</evidence>
<evidence type="ECO:0000256" key="6">
    <source>
        <dbReference type="ARBA" id="ARBA00022824"/>
    </source>
</evidence>
<evidence type="ECO:0000256" key="7">
    <source>
        <dbReference type="ARBA" id="ARBA00022848"/>
    </source>
</evidence>
<evidence type="ECO:0000256" key="8">
    <source>
        <dbReference type="ARBA" id="ARBA00023002"/>
    </source>
</evidence>
<dbReference type="RefSeq" id="XP_028652660.1">
    <property type="nucleotide sequence ID" value="XM_028796827.2"/>
</dbReference>
<evidence type="ECO:0000256" key="1">
    <source>
        <dbReference type="ARBA" id="ARBA00001971"/>
    </source>
</evidence>
<dbReference type="GO" id="GO:0006082">
    <property type="term" value="P:organic acid metabolic process"/>
    <property type="evidence" value="ECO:0007669"/>
    <property type="project" value="TreeGrafter"/>
</dbReference>
<dbReference type="PANTHER" id="PTHR24300">
    <property type="entry name" value="CYTOCHROME P450 508A4-RELATED"/>
    <property type="match status" value="1"/>
</dbReference>
<dbReference type="InterPro" id="IPR050182">
    <property type="entry name" value="Cytochrome_P450_fam2"/>
</dbReference>
<dbReference type="Ensembl" id="ENSECRT00000000228.1">
    <property type="protein sequence ID" value="ENSECRP00000000222.1"/>
    <property type="gene ID" value="ENSECRG00000000128.1"/>
</dbReference>
<evidence type="ECO:0000256" key="11">
    <source>
        <dbReference type="ARBA" id="ARBA00023136"/>
    </source>
</evidence>
<dbReference type="GO" id="GO:0016712">
    <property type="term" value="F:oxidoreductase activity, acting on paired donors, with incorporation or reduction of molecular oxygen, reduced flavin or flavoprotein as one donor, and incorporation of one atom of oxygen"/>
    <property type="evidence" value="ECO:0007669"/>
    <property type="project" value="TreeGrafter"/>
</dbReference>
<keyword evidence="14" id="KW-0812">Transmembrane</keyword>
<dbReference type="Gene3D" id="1.10.630.10">
    <property type="entry name" value="Cytochrome P450"/>
    <property type="match status" value="1"/>
</dbReference>
<evidence type="ECO:0000256" key="10">
    <source>
        <dbReference type="ARBA" id="ARBA00023033"/>
    </source>
</evidence>
<keyword evidence="11 14" id="KW-0472">Membrane</keyword>
<keyword evidence="5 12" id="KW-0479">Metal-binding</keyword>
<evidence type="ECO:0000256" key="9">
    <source>
        <dbReference type="ARBA" id="ARBA00023004"/>
    </source>
</evidence>
<dbReference type="GO" id="GO:0005737">
    <property type="term" value="C:cytoplasm"/>
    <property type="evidence" value="ECO:0007669"/>
    <property type="project" value="TreeGrafter"/>
</dbReference>
<evidence type="ECO:0000256" key="4">
    <source>
        <dbReference type="ARBA" id="ARBA00022617"/>
    </source>
</evidence>
<dbReference type="SUPFAM" id="SSF48264">
    <property type="entry name" value="Cytochrome P450"/>
    <property type="match status" value="1"/>
</dbReference>
<dbReference type="InterPro" id="IPR017972">
    <property type="entry name" value="Cyt_P450_CS"/>
</dbReference>
<sequence length="513" mass="58757">MLLVLLFKLHRSYSFLLTVNMELVGTLALTVIILALLIVFFRKDSARYSKMPPGPTALPLIGNLLQVNGKVPHESFLKMSETYGPVMTVHLGPKRVVVLVGFEAVQEALVHNGDAFTGRPEIPLFTLVTDGFGLVVSNGERWRQLRRFSLATLRDFGMGKRSIEEWIQEEAKHLAADFEKHKGSPFDPTYTLTRAVSNVICSIVFGRRFDYDDKQFIHLLTLVKTLVPQLSVPMAQLYNIFPRLFSMLPGPHRTIYENTQELMVFISMMVDHHKETLNTNSPRDFIDSFLIKMEQERNNPATEFNSKNLMTTLQNLFVAGIDSTTATLSFGLIIFIKYPKIQEKVHMEIDDVIGQERPPRMEDRKKMPYTDAVIHEIQRFLDIIPLNVPHATTKDTVFRGYTIPQGTPVLALLHSVLFDKSQWETPYTFNPRHFLDEKDGFKMNPAFMPFSTGKRICVGEALARMELFLFFTTLLQKFTFWSNDDPKNIDLTPSASSFANVPRIYKILFIPRQ</sequence>
<evidence type="ECO:0000256" key="3">
    <source>
        <dbReference type="ARBA" id="ARBA00010617"/>
    </source>
</evidence>
<comment type="cofactor">
    <cofactor evidence="1 12">
        <name>heme</name>
        <dbReference type="ChEBI" id="CHEBI:30413"/>
    </cofactor>
</comment>
<keyword evidence="8 13" id="KW-0560">Oxidoreductase</keyword>
<reference evidence="15" key="1">
    <citation type="submission" date="2021-06" db="EMBL/GenBank/DDBJ databases">
        <authorList>
            <consortium name="Wellcome Sanger Institute Data Sharing"/>
        </authorList>
    </citation>
    <scope>NUCLEOTIDE SEQUENCE [LARGE SCALE GENOMIC DNA]</scope>
</reference>
<dbReference type="RefSeq" id="XP_051774688.1">
    <property type="nucleotide sequence ID" value="XM_051918728.1"/>
</dbReference>
<organism evidence="15 16">
    <name type="scientific">Erpetoichthys calabaricus</name>
    <name type="common">Rope fish</name>
    <name type="synonym">Calamoichthys calabaricus</name>
    <dbReference type="NCBI Taxonomy" id="27687"/>
    <lineage>
        <taxon>Eukaryota</taxon>
        <taxon>Metazoa</taxon>
        <taxon>Chordata</taxon>
        <taxon>Craniata</taxon>
        <taxon>Vertebrata</taxon>
        <taxon>Euteleostomi</taxon>
        <taxon>Actinopterygii</taxon>
        <taxon>Polypteriformes</taxon>
        <taxon>Polypteridae</taxon>
        <taxon>Erpetoichthys</taxon>
    </lineage>
</organism>
<keyword evidence="10 13" id="KW-0503">Monooxygenase</keyword>
<dbReference type="GO" id="GO:0005506">
    <property type="term" value="F:iron ion binding"/>
    <property type="evidence" value="ECO:0007669"/>
    <property type="project" value="InterPro"/>
</dbReference>
<evidence type="ECO:0000313" key="15">
    <source>
        <dbReference type="Ensembl" id="ENSECRP00000000222.1"/>
    </source>
</evidence>
<dbReference type="RefSeq" id="XP_051774682.1">
    <property type="nucleotide sequence ID" value="XM_051918722.1"/>
</dbReference>
<dbReference type="OrthoDB" id="1103324at2759"/>
<comment type="subcellular location">
    <subcellularLocation>
        <location evidence="2">Microsome membrane</location>
    </subcellularLocation>
</comment>
<dbReference type="Ensembl" id="ENSECRT00000000227.1">
    <property type="protein sequence ID" value="ENSECRP00000000221.1"/>
    <property type="gene ID" value="ENSECRG00000000128.1"/>
</dbReference>
<keyword evidence="7" id="KW-0492">Microsome</keyword>
<evidence type="ECO:0000313" key="16">
    <source>
        <dbReference type="Proteomes" id="UP000694620"/>
    </source>
</evidence>
<keyword evidence="14" id="KW-1133">Transmembrane helix</keyword>
<dbReference type="Pfam" id="PF00067">
    <property type="entry name" value="p450"/>
    <property type="match status" value="1"/>
</dbReference>
<dbReference type="PANTHER" id="PTHR24300:SF153">
    <property type="entry name" value="CYTOCHROME P450 2G1-LIKE-RELATED"/>
    <property type="match status" value="1"/>
</dbReference>
<feature type="binding site" description="axial binding residue" evidence="12">
    <location>
        <position position="457"/>
    </location>
    <ligand>
        <name>heme</name>
        <dbReference type="ChEBI" id="CHEBI:30413"/>
    </ligand>
    <ligandPart>
        <name>Fe</name>
        <dbReference type="ChEBI" id="CHEBI:18248"/>
    </ligandPart>
</feature>
<dbReference type="GeneID" id="114648037"/>
<keyword evidence="6" id="KW-0256">Endoplasmic reticulum</keyword>
<dbReference type="CDD" id="cd11026">
    <property type="entry name" value="CYP2"/>
    <property type="match status" value="1"/>
</dbReference>
<dbReference type="InterPro" id="IPR001128">
    <property type="entry name" value="Cyt_P450"/>
</dbReference>
<evidence type="ECO:0000256" key="12">
    <source>
        <dbReference type="PIRSR" id="PIRSR602401-1"/>
    </source>
</evidence>
<evidence type="ECO:0000256" key="13">
    <source>
        <dbReference type="RuleBase" id="RU000461"/>
    </source>
</evidence>
<dbReference type="PROSITE" id="PS00086">
    <property type="entry name" value="CYTOCHROME_P450"/>
    <property type="match status" value="1"/>
</dbReference>
<dbReference type="GO" id="GO:0020037">
    <property type="term" value="F:heme binding"/>
    <property type="evidence" value="ECO:0007669"/>
    <property type="project" value="InterPro"/>
</dbReference>
<keyword evidence="9 12" id="KW-0408">Iron</keyword>
<protein>
    <submittedName>
        <fullName evidence="15">Cytochrome P450 2G1-like</fullName>
    </submittedName>
</protein>
<dbReference type="Ensembl" id="ENSECRT00000000229.1">
    <property type="protein sequence ID" value="ENSECRP00000000223.1"/>
    <property type="gene ID" value="ENSECRG00000000128.1"/>
</dbReference>
<name>A0A8C4X2L7_ERPCA</name>
<dbReference type="Proteomes" id="UP000694620">
    <property type="component" value="Chromosome 1"/>
</dbReference>
<dbReference type="GeneTree" id="ENSGT00940000162064"/>
<dbReference type="PRINTS" id="PR00385">
    <property type="entry name" value="P450"/>
</dbReference>
<dbReference type="AlphaFoldDB" id="A0A8C4X2L7"/>
<dbReference type="GO" id="GO:0046222">
    <property type="term" value="P:aflatoxin metabolic process"/>
    <property type="evidence" value="ECO:0007669"/>
    <property type="project" value="UniProtKB-ARBA"/>
</dbReference>
<dbReference type="PRINTS" id="PR00463">
    <property type="entry name" value="EP450I"/>
</dbReference>
<accession>A0A8C4X2L7</accession>
<dbReference type="InterPro" id="IPR036396">
    <property type="entry name" value="Cyt_P450_sf"/>
</dbReference>
<comment type="similarity">
    <text evidence="3 13">Belongs to the cytochrome P450 family.</text>
</comment>
<evidence type="ECO:0000256" key="5">
    <source>
        <dbReference type="ARBA" id="ARBA00022723"/>
    </source>
</evidence>